<dbReference type="Gene3D" id="3.40.50.12780">
    <property type="entry name" value="N-terminal domain of ligase-like"/>
    <property type="match status" value="1"/>
</dbReference>
<dbReference type="Gene3D" id="3.30.559.30">
    <property type="entry name" value="Nonribosomal peptide synthetase, condensation domain"/>
    <property type="match status" value="1"/>
</dbReference>
<dbReference type="GO" id="GO:0031177">
    <property type="term" value="F:phosphopantetheine binding"/>
    <property type="evidence" value="ECO:0007669"/>
    <property type="project" value="InterPro"/>
</dbReference>
<dbReference type="Pfam" id="PF00975">
    <property type="entry name" value="Thioesterase"/>
    <property type="match status" value="1"/>
</dbReference>
<dbReference type="PROSITE" id="PS50075">
    <property type="entry name" value="CARRIER"/>
    <property type="match status" value="1"/>
</dbReference>
<feature type="compositionally biased region" description="Low complexity" evidence="3">
    <location>
        <begin position="583"/>
        <end position="612"/>
    </location>
</feature>
<dbReference type="InterPro" id="IPR009081">
    <property type="entry name" value="PP-bd_ACP"/>
</dbReference>
<dbReference type="InterPro" id="IPR045851">
    <property type="entry name" value="AMP-bd_C_sf"/>
</dbReference>
<dbReference type="InterPro" id="IPR010071">
    <property type="entry name" value="AA_adenyl_dom"/>
</dbReference>
<dbReference type="InterPro" id="IPR042099">
    <property type="entry name" value="ANL_N_sf"/>
</dbReference>
<dbReference type="Gene3D" id="3.30.300.30">
    <property type="match status" value="1"/>
</dbReference>
<dbReference type="RefSeq" id="WP_170037618.1">
    <property type="nucleotide sequence ID" value="NZ_JABDTL010000002.1"/>
</dbReference>
<reference evidence="5 6" key="1">
    <citation type="submission" date="2020-08" db="EMBL/GenBank/DDBJ databases">
        <title>Genomic Encyclopedia of Type Strains, Phase IV (KMG-IV): sequencing the most valuable type-strain genomes for metagenomic binning, comparative biology and taxonomic classification.</title>
        <authorList>
            <person name="Goeker M."/>
        </authorList>
    </citation>
    <scope>NUCLEOTIDE SEQUENCE [LARGE SCALE GENOMIC DNA]</scope>
    <source>
        <strain evidence="5 6">DSM 29007</strain>
    </source>
</reference>
<keyword evidence="2" id="KW-0597">Phosphoprotein</keyword>
<dbReference type="Gene3D" id="3.40.50.1820">
    <property type="entry name" value="alpha/beta hydrolase"/>
    <property type="match status" value="1"/>
</dbReference>
<sequence length="1359" mass="142809">MQAVIEGFRPSPGQRRAVVAARLRGGAGAGACLALSIRGPLDADRLRSALSSVAEGAEVLRTRLVSGAAGVLQVIGDEAPSWAVDEDWRGVAADEVARRVSAWTADALSQAEADDAPPVSASLHRVADDEHLLRVRLSAALADAASLERLAARVAAAYAGVVEDEEALQFADASEWQNDFLESDEAAEGRRLWKQRLAAARAASPLPMASHADAPAAPRLVPVPVDDGLLARLDAAAASVGVPASVLATTAWATLAHRLTGQTEARFAAEFDGRGFEELRGALGPFARFLPLAAEVGDGMRVADLARAVDHARQQAERWQDAFDAPDGAEPAAPLGFGWRTAAAPVEAGGLRWTVREAFACAEPFHAALLCAPSDGRLNARLLFDPARFMDEAAARLAEQAATVLAAVAADPHASVASVEVMGPRERAWVLETLGAGPANGAVPDETVLARILAVAQAHPAREVLRGEDGAMTYGALAIRIRALSARLRAAGIGTEARAGILLGRSPDAVAAMLAVMHAGGAYVPLDASYPRERLVYMLRDSGATVLITDDAHASLAGEAGCTVLLAGAESTGLAGSMESVRSAESTGSAESIESAGSSESSESTESAGSTEVISAGGDESAARAEGAAYVIYTSGTTGQPKGTVIEHRNLARYVRAAEAALDLPDGARYAVVSTLAADLGATMLFPALCRGGTLHLVSERRATDPEAWAEYASRHEIDCLKAVPSHLRLLMESAVPVLPRQRLVLGGEAAEAELVERVRRVAPELRVFNHYGPTETTVGVVAGEIVPGDGRPPLGRPLPGARVFLLDADGRLVPAGVPGEVHVGGGTVARGYLGRAAMTAGRFVPDPFSGQPGARMYCTGDRARWGADGRLEFLGRLDRQVKVNGWRTEPAEIEAALADHPDVAAARVVARDTDGGVRLAAYIVAAEGAPADADALRAHLRERLPAAFIPADLVFIPRLPLTPNGKVDLRALPDPASAAAAPREHVPPATPTETALVALWEAMLERTGVGVTDDFFDAGGNSFLAVRLMSRIHQDLGRRLPLAALIGAGNVRAMAALVDTGEGDAPDYLVRVREGEAGRTPLICFHPGEGTVLCYHQLARHFEDPGLPVYALQALDFEMGRAPLTAIHELAARYADAITARFGGEPCLLAGWSFGGLVAFEAARQLAARGVEVQRVLLLDCRLPVTGPALGEVDPALFRLSLLLHGSRLLRDGRPVVAPDELHGLDIHAQLRLLAERQEVDAQSLYPWHVPADRLEDYLEIREARTRGIQAYAWAPAPVALTLLRAEEAEVESAFPELTAAYVRAAESPDYGWGPLAAGPVDVVSVPGTHHSMFNEPHVRALAAAVERAAAAVRPAAR</sequence>
<dbReference type="Pfam" id="PF00501">
    <property type="entry name" value="AMP-binding"/>
    <property type="match status" value="1"/>
</dbReference>
<feature type="domain" description="Carrier" evidence="4">
    <location>
        <begin position="988"/>
        <end position="1063"/>
    </location>
</feature>
<dbReference type="Gene3D" id="1.10.1200.10">
    <property type="entry name" value="ACP-like"/>
    <property type="match status" value="1"/>
</dbReference>
<evidence type="ECO:0000256" key="3">
    <source>
        <dbReference type="SAM" id="MobiDB-lite"/>
    </source>
</evidence>
<keyword evidence="1" id="KW-0596">Phosphopantetheine</keyword>
<dbReference type="InterPro" id="IPR020845">
    <property type="entry name" value="AMP-binding_CS"/>
</dbReference>
<dbReference type="Gene3D" id="3.30.559.10">
    <property type="entry name" value="Chloramphenicol acetyltransferase-like domain"/>
    <property type="match status" value="1"/>
</dbReference>
<proteinExistence type="predicted"/>
<organism evidence="5 6">
    <name type="scientific">Longimicrobium terrae</name>
    <dbReference type="NCBI Taxonomy" id="1639882"/>
    <lineage>
        <taxon>Bacteria</taxon>
        <taxon>Pseudomonadati</taxon>
        <taxon>Gemmatimonadota</taxon>
        <taxon>Longimicrobiia</taxon>
        <taxon>Longimicrobiales</taxon>
        <taxon>Longimicrobiaceae</taxon>
        <taxon>Longimicrobium</taxon>
    </lineage>
</organism>
<name>A0A841GV48_9BACT</name>
<dbReference type="GO" id="GO:0003824">
    <property type="term" value="F:catalytic activity"/>
    <property type="evidence" value="ECO:0007669"/>
    <property type="project" value="InterPro"/>
</dbReference>
<dbReference type="Pfam" id="PF00668">
    <property type="entry name" value="Condensation"/>
    <property type="match status" value="1"/>
</dbReference>
<accession>A0A841GV48</accession>
<evidence type="ECO:0000256" key="2">
    <source>
        <dbReference type="ARBA" id="ARBA00022553"/>
    </source>
</evidence>
<dbReference type="GO" id="GO:0044550">
    <property type="term" value="P:secondary metabolite biosynthetic process"/>
    <property type="evidence" value="ECO:0007669"/>
    <property type="project" value="TreeGrafter"/>
</dbReference>
<dbReference type="GO" id="GO:0005737">
    <property type="term" value="C:cytoplasm"/>
    <property type="evidence" value="ECO:0007669"/>
    <property type="project" value="TreeGrafter"/>
</dbReference>
<feature type="region of interest" description="Disordered" evidence="3">
    <location>
        <begin position="577"/>
        <end position="619"/>
    </location>
</feature>
<dbReference type="PANTHER" id="PTHR45527:SF1">
    <property type="entry name" value="FATTY ACID SYNTHASE"/>
    <property type="match status" value="1"/>
</dbReference>
<evidence type="ECO:0000256" key="1">
    <source>
        <dbReference type="ARBA" id="ARBA00022450"/>
    </source>
</evidence>
<dbReference type="InterPro" id="IPR036736">
    <property type="entry name" value="ACP-like_sf"/>
</dbReference>
<dbReference type="InterPro" id="IPR023213">
    <property type="entry name" value="CAT-like_dom_sf"/>
</dbReference>
<dbReference type="SMART" id="SM00823">
    <property type="entry name" value="PKS_PP"/>
    <property type="match status" value="1"/>
</dbReference>
<dbReference type="InterPro" id="IPR029058">
    <property type="entry name" value="AB_hydrolase_fold"/>
</dbReference>
<dbReference type="InterPro" id="IPR001242">
    <property type="entry name" value="Condensation_dom"/>
</dbReference>
<evidence type="ECO:0000313" key="5">
    <source>
        <dbReference type="EMBL" id="MBB6069458.1"/>
    </source>
</evidence>
<protein>
    <submittedName>
        <fullName evidence="5">Amino acid adenylation domain-containing protein</fullName>
    </submittedName>
</protein>
<evidence type="ECO:0000313" key="6">
    <source>
        <dbReference type="Proteomes" id="UP000582837"/>
    </source>
</evidence>
<dbReference type="NCBIfam" id="TIGR01733">
    <property type="entry name" value="AA-adenyl-dom"/>
    <property type="match status" value="1"/>
</dbReference>
<evidence type="ECO:0000259" key="4">
    <source>
        <dbReference type="PROSITE" id="PS50075"/>
    </source>
</evidence>
<dbReference type="InterPro" id="IPR020806">
    <property type="entry name" value="PKS_PP-bd"/>
</dbReference>
<dbReference type="SUPFAM" id="SSF56801">
    <property type="entry name" value="Acetyl-CoA synthetase-like"/>
    <property type="match status" value="1"/>
</dbReference>
<dbReference type="InterPro" id="IPR001031">
    <property type="entry name" value="Thioesterase"/>
</dbReference>
<dbReference type="PANTHER" id="PTHR45527">
    <property type="entry name" value="NONRIBOSOMAL PEPTIDE SYNTHETASE"/>
    <property type="match status" value="1"/>
</dbReference>
<dbReference type="PROSITE" id="PS00455">
    <property type="entry name" value="AMP_BINDING"/>
    <property type="match status" value="1"/>
</dbReference>
<dbReference type="InterPro" id="IPR020802">
    <property type="entry name" value="TesA-like"/>
</dbReference>
<dbReference type="SMART" id="SM00824">
    <property type="entry name" value="PKS_TE"/>
    <property type="match status" value="1"/>
</dbReference>
<gene>
    <name evidence="5" type="ORF">HNQ61_001073</name>
</gene>
<dbReference type="SUPFAM" id="SSF47336">
    <property type="entry name" value="ACP-like"/>
    <property type="match status" value="1"/>
</dbReference>
<dbReference type="InterPro" id="IPR025110">
    <property type="entry name" value="AMP-bd_C"/>
</dbReference>
<comment type="caution">
    <text evidence="5">The sequence shown here is derived from an EMBL/GenBank/DDBJ whole genome shotgun (WGS) entry which is preliminary data.</text>
</comment>
<keyword evidence="6" id="KW-1185">Reference proteome</keyword>
<dbReference type="Pfam" id="PF00550">
    <property type="entry name" value="PP-binding"/>
    <property type="match status" value="1"/>
</dbReference>
<dbReference type="Proteomes" id="UP000582837">
    <property type="component" value="Unassembled WGS sequence"/>
</dbReference>
<dbReference type="SUPFAM" id="SSF53474">
    <property type="entry name" value="alpha/beta-Hydrolases"/>
    <property type="match status" value="1"/>
</dbReference>
<dbReference type="EMBL" id="JACHIA010000002">
    <property type="protein sequence ID" value="MBB6069458.1"/>
    <property type="molecule type" value="Genomic_DNA"/>
</dbReference>
<dbReference type="Pfam" id="PF13193">
    <property type="entry name" value="AMP-binding_C"/>
    <property type="match status" value="1"/>
</dbReference>
<dbReference type="SUPFAM" id="SSF52777">
    <property type="entry name" value="CoA-dependent acyltransferases"/>
    <property type="match status" value="2"/>
</dbReference>
<dbReference type="GO" id="GO:0043041">
    <property type="term" value="P:amino acid activation for nonribosomal peptide biosynthetic process"/>
    <property type="evidence" value="ECO:0007669"/>
    <property type="project" value="TreeGrafter"/>
</dbReference>
<dbReference type="CDD" id="cd05930">
    <property type="entry name" value="A_NRPS"/>
    <property type="match status" value="1"/>
</dbReference>
<dbReference type="InterPro" id="IPR000873">
    <property type="entry name" value="AMP-dep_synth/lig_dom"/>
</dbReference>